<proteinExistence type="predicted"/>
<organism evidence="1 2">
    <name type="scientific">Racocetra persica</name>
    <dbReference type="NCBI Taxonomy" id="160502"/>
    <lineage>
        <taxon>Eukaryota</taxon>
        <taxon>Fungi</taxon>
        <taxon>Fungi incertae sedis</taxon>
        <taxon>Mucoromycota</taxon>
        <taxon>Glomeromycotina</taxon>
        <taxon>Glomeromycetes</taxon>
        <taxon>Diversisporales</taxon>
        <taxon>Gigasporaceae</taxon>
        <taxon>Racocetra</taxon>
    </lineage>
</organism>
<reference evidence="1" key="1">
    <citation type="submission" date="2021-06" db="EMBL/GenBank/DDBJ databases">
        <authorList>
            <person name="Kallberg Y."/>
            <person name="Tangrot J."/>
            <person name="Rosling A."/>
        </authorList>
    </citation>
    <scope>NUCLEOTIDE SEQUENCE</scope>
    <source>
        <strain evidence="1">MA461A</strain>
    </source>
</reference>
<gene>
    <name evidence="1" type="ORF">RPERSI_LOCUS22666</name>
</gene>
<dbReference type="EMBL" id="CAJVQC010069067">
    <property type="protein sequence ID" value="CAG8808614.1"/>
    <property type="molecule type" value="Genomic_DNA"/>
</dbReference>
<sequence>NGISKIIETTGSKKLELHIDSEIITDKSENRKSIDRELAETRRKLYETQLKPTQAEKGDEIKIKELEVEKEELKNRNEELNSFIRNLEGMIKDDLKSQTVQSHQQIAENIETSKQHIKRQHETIDNYKSREDAIEAEKNAEEIFRLKQSNEEARQRAAKKMNLITSAWFSMGRRIQGDHVFLQRQGPTSFLYQQRVILDTQLKRRWLDASKDKQSQ</sequence>
<feature type="non-terminal residue" evidence="1">
    <location>
        <position position="1"/>
    </location>
</feature>
<evidence type="ECO:0000313" key="1">
    <source>
        <dbReference type="EMBL" id="CAG8808614.1"/>
    </source>
</evidence>
<accession>A0ACA9RT45</accession>
<evidence type="ECO:0000313" key="2">
    <source>
        <dbReference type="Proteomes" id="UP000789920"/>
    </source>
</evidence>
<comment type="caution">
    <text evidence="1">The sequence shown here is derived from an EMBL/GenBank/DDBJ whole genome shotgun (WGS) entry which is preliminary data.</text>
</comment>
<keyword evidence="2" id="KW-1185">Reference proteome</keyword>
<protein>
    <submittedName>
        <fullName evidence="1">4346_t:CDS:1</fullName>
    </submittedName>
</protein>
<dbReference type="Proteomes" id="UP000789920">
    <property type="component" value="Unassembled WGS sequence"/>
</dbReference>
<name>A0ACA9RT45_9GLOM</name>